<evidence type="ECO:0000259" key="1">
    <source>
        <dbReference type="SMART" id="SM01118"/>
    </source>
</evidence>
<feature type="domain" description="CYTH" evidence="1">
    <location>
        <begin position="37"/>
        <end position="219"/>
    </location>
</feature>
<evidence type="ECO:0000313" key="2">
    <source>
        <dbReference type="EMBL" id="AIE99636.1"/>
    </source>
</evidence>
<keyword evidence="2" id="KW-0456">Lyase</keyword>
<proteinExistence type="predicted"/>
<dbReference type="SMART" id="SM01118">
    <property type="entry name" value="CYTH"/>
    <property type="match status" value="1"/>
</dbReference>
<name>A0A075GC79_9EURY</name>
<dbReference type="Gene3D" id="2.40.320.10">
    <property type="entry name" value="Hypothetical Protein Pfu-838710-001"/>
    <property type="match status" value="1"/>
</dbReference>
<organism evidence="2">
    <name type="scientific">uncultured marine group II/III euryarchaeote KM3_115_A12</name>
    <dbReference type="NCBI Taxonomy" id="1457854"/>
    <lineage>
        <taxon>Archaea</taxon>
        <taxon>Methanobacteriati</taxon>
        <taxon>Methanobacteriota</taxon>
        <taxon>environmental samples</taxon>
    </lineage>
</organism>
<dbReference type="InterPro" id="IPR033469">
    <property type="entry name" value="CYTH-like_dom_sf"/>
</dbReference>
<dbReference type="GO" id="GO:0004016">
    <property type="term" value="F:adenylate cyclase activity"/>
    <property type="evidence" value="ECO:0007669"/>
    <property type="project" value="UniProtKB-EC"/>
</dbReference>
<dbReference type="InterPro" id="IPR012042">
    <property type="entry name" value="NeuTTM/CthTTM-like"/>
</dbReference>
<sequence length="227" mass="25986">MWKWLNDWINRCLSDVNLFGVMLNTHRTPGKLVLEVPVEIERRYLIAEPYRLPALGIGTRYVQCYPPVEAFTIIGEQLIFEGAVLVSGLSKAQAWSIVSLLNNEAGCTPRLRIAGDNAFVTIKGRSDGPSRVEWEFEVVRELIQHHVESWRWPTVVKRRFDLTENDGFLWVIDRFEGGNEGLWLAEIELDVPKESYSLPYWLGTEVTADSRYGSGGLARSPWRSWSC</sequence>
<dbReference type="EC" id="4.6.1.1" evidence="2"/>
<dbReference type="PANTHER" id="PTHR40114">
    <property type="entry name" value="SLR0698 PROTEIN"/>
    <property type="match status" value="1"/>
</dbReference>
<dbReference type="InterPro" id="IPR023577">
    <property type="entry name" value="CYTH_domain"/>
</dbReference>
<accession>A0A075GC79</accession>
<dbReference type="PANTHER" id="PTHR40114:SF1">
    <property type="entry name" value="SLR0698 PROTEIN"/>
    <property type="match status" value="1"/>
</dbReference>
<dbReference type="AlphaFoldDB" id="A0A075GC79"/>
<reference evidence="2" key="1">
    <citation type="journal article" date="2014" name="Genome Biol. Evol.">
        <title>Pangenome evidence for extensive interdomain horizontal transfer affecting lineage core and shell genes in uncultured planktonic thaumarchaeota and euryarchaeota.</title>
        <authorList>
            <person name="Deschamps P."/>
            <person name="Zivanovic Y."/>
            <person name="Moreira D."/>
            <person name="Rodriguez-Valera F."/>
            <person name="Lopez-Garcia P."/>
        </authorList>
    </citation>
    <scope>NUCLEOTIDE SEQUENCE</scope>
</reference>
<dbReference type="EMBL" id="KF900568">
    <property type="protein sequence ID" value="AIE99636.1"/>
    <property type="molecule type" value="Genomic_DNA"/>
</dbReference>
<dbReference type="SUPFAM" id="SSF55154">
    <property type="entry name" value="CYTH-like phosphatases"/>
    <property type="match status" value="1"/>
</dbReference>
<protein>
    <submittedName>
        <fullName evidence="2">Adenylate cyclase</fullName>
        <ecNumber evidence="2">4.6.1.1</ecNumber>
    </submittedName>
</protein>